<proteinExistence type="predicted"/>
<feature type="non-terminal residue" evidence="2">
    <location>
        <position position="1"/>
    </location>
</feature>
<reference evidence="2 3" key="1">
    <citation type="submission" date="2024-02" db="EMBL/GenBank/DDBJ databases">
        <authorList>
            <person name="Chen Y."/>
            <person name="Shah S."/>
            <person name="Dougan E. K."/>
            <person name="Thang M."/>
            <person name="Chan C."/>
        </authorList>
    </citation>
    <scope>NUCLEOTIDE SEQUENCE [LARGE SCALE GENOMIC DNA]</scope>
</reference>
<keyword evidence="3" id="KW-1185">Reference proteome</keyword>
<feature type="region of interest" description="Disordered" evidence="1">
    <location>
        <begin position="97"/>
        <end position="167"/>
    </location>
</feature>
<sequence length="167" mass="19111">FGSAGRRSGQSSPLGSSIHHEPGTGLLRTERQGSAAGATQVREAEVRWCSSRQMARMGQEGLHARRRIRWRLLVKLRPPPQILARLRPNQQVRRSFDCLKRPRPSRESPAQGFEDLEGGPFAGRLENSKKKRNQAFKEISLKSDKNARIQRLNNRRKQMYKGQEDED</sequence>
<evidence type="ECO:0000313" key="2">
    <source>
        <dbReference type="EMBL" id="CAK9061745.1"/>
    </source>
</evidence>
<protein>
    <submittedName>
        <fullName evidence="2">Uncharacterized protein</fullName>
    </submittedName>
</protein>
<evidence type="ECO:0000256" key="1">
    <source>
        <dbReference type="SAM" id="MobiDB-lite"/>
    </source>
</evidence>
<gene>
    <name evidence="2" type="ORF">CCMP2556_LOCUS30359</name>
</gene>
<dbReference type="Proteomes" id="UP001642484">
    <property type="component" value="Unassembled WGS sequence"/>
</dbReference>
<accession>A0ABP0NH92</accession>
<comment type="caution">
    <text evidence="2">The sequence shown here is derived from an EMBL/GenBank/DDBJ whole genome shotgun (WGS) entry which is preliminary data.</text>
</comment>
<name>A0ABP0NH92_9DINO</name>
<feature type="compositionally biased region" description="Basic and acidic residues" evidence="1">
    <location>
        <begin position="97"/>
        <end position="106"/>
    </location>
</feature>
<dbReference type="EMBL" id="CAXAMN010021632">
    <property type="protein sequence ID" value="CAK9061745.1"/>
    <property type="molecule type" value="Genomic_DNA"/>
</dbReference>
<feature type="region of interest" description="Disordered" evidence="1">
    <location>
        <begin position="1"/>
        <end position="39"/>
    </location>
</feature>
<evidence type="ECO:0000313" key="3">
    <source>
        <dbReference type="Proteomes" id="UP001642484"/>
    </source>
</evidence>
<organism evidence="2 3">
    <name type="scientific">Durusdinium trenchii</name>
    <dbReference type="NCBI Taxonomy" id="1381693"/>
    <lineage>
        <taxon>Eukaryota</taxon>
        <taxon>Sar</taxon>
        <taxon>Alveolata</taxon>
        <taxon>Dinophyceae</taxon>
        <taxon>Suessiales</taxon>
        <taxon>Symbiodiniaceae</taxon>
        <taxon>Durusdinium</taxon>
    </lineage>
</organism>
<feature type="non-terminal residue" evidence="2">
    <location>
        <position position="167"/>
    </location>
</feature>